<protein>
    <submittedName>
        <fullName evidence="8">Cysteine proteinase</fullName>
    </submittedName>
</protein>
<gene>
    <name evidence="8" type="ORF">K432DRAFT_231229</name>
</gene>
<dbReference type="GO" id="GO:0016926">
    <property type="term" value="P:protein desumoylation"/>
    <property type="evidence" value="ECO:0007669"/>
    <property type="project" value="TreeGrafter"/>
</dbReference>
<dbReference type="Pfam" id="PF02902">
    <property type="entry name" value="Peptidase_C48"/>
    <property type="match status" value="2"/>
</dbReference>
<dbReference type="Gene3D" id="1.10.418.20">
    <property type="match status" value="2"/>
</dbReference>
<dbReference type="PROSITE" id="PS50600">
    <property type="entry name" value="ULP_PROTEASE"/>
    <property type="match status" value="1"/>
</dbReference>
<feature type="region of interest" description="Disordered" evidence="6">
    <location>
        <begin position="281"/>
        <end position="383"/>
    </location>
</feature>
<keyword evidence="2" id="KW-0597">Phosphoprotein</keyword>
<feature type="region of interest" description="Disordered" evidence="6">
    <location>
        <begin position="403"/>
        <end position="429"/>
    </location>
</feature>
<feature type="compositionally biased region" description="Polar residues" evidence="6">
    <location>
        <begin position="17"/>
        <end position="28"/>
    </location>
</feature>
<dbReference type="PANTHER" id="PTHR46896">
    <property type="entry name" value="SENTRIN-SPECIFIC PROTEASE"/>
    <property type="match status" value="1"/>
</dbReference>
<feature type="compositionally biased region" description="Polar residues" evidence="6">
    <location>
        <begin position="320"/>
        <end position="330"/>
    </location>
</feature>
<evidence type="ECO:0000256" key="2">
    <source>
        <dbReference type="ARBA" id="ARBA00022553"/>
    </source>
</evidence>
<feature type="compositionally biased region" description="Basic and acidic residues" evidence="6">
    <location>
        <begin position="82"/>
        <end position="104"/>
    </location>
</feature>
<feature type="compositionally biased region" description="Polar residues" evidence="6">
    <location>
        <begin position="587"/>
        <end position="597"/>
    </location>
</feature>
<feature type="compositionally biased region" description="Basic and acidic residues" evidence="6">
    <location>
        <begin position="737"/>
        <end position="748"/>
    </location>
</feature>
<dbReference type="InterPro" id="IPR051947">
    <property type="entry name" value="Sentrin-specific_protease"/>
</dbReference>
<feature type="compositionally biased region" description="Basic and acidic residues" evidence="6">
    <location>
        <begin position="41"/>
        <end position="58"/>
    </location>
</feature>
<feature type="domain" description="Ubiquitin-like protease family profile" evidence="7">
    <location>
        <begin position="169"/>
        <end position="499"/>
    </location>
</feature>
<dbReference type="GO" id="GO:0005634">
    <property type="term" value="C:nucleus"/>
    <property type="evidence" value="ECO:0007669"/>
    <property type="project" value="TreeGrafter"/>
</dbReference>
<dbReference type="OrthoDB" id="442460at2759"/>
<dbReference type="GO" id="GO:0006508">
    <property type="term" value="P:proteolysis"/>
    <property type="evidence" value="ECO:0007669"/>
    <property type="project" value="UniProtKB-KW"/>
</dbReference>
<feature type="compositionally biased region" description="Basic and acidic residues" evidence="6">
    <location>
        <begin position="566"/>
        <end position="575"/>
    </location>
</feature>
<dbReference type="GO" id="GO:0070139">
    <property type="term" value="F:SUMO-specific endopeptidase activity"/>
    <property type="evidence" value="ECO:0007669"/>
    <property type="project" value="TreeGrafter"/>
</dbReference>
<name>A0A8E2EEM8_9PEZI</name>
<dbReference type="AlphaFoldDB" id="A0A8E2EEM8"/>
<accession>A0A8E2EEM8</accession>
<dbReference type="PANTHER" id="PTHR46896:SF3">
    <property type="entry name" value="FI06413P-RELATED"/>
    <property type="match status" value="1"/>
</dbReference>
<evidence type="ECO:0000256" key="6">
    <source>
        <dbReference type="SAM" id="MobiDB-lite"/>
    </source>
</evidence>
<evidence type="ECO:0000259" key="7">
    <source>
        <dbReference type="PROSITE" id="PS50600"/>
    </source>
</evidence>
<evidence type="ECO:0000313" key="9">
    <source>
        <dbReference type="Proteomes" id="UP000250266"/>
    </source>
</evidence>
<dbReference type="GO" id="GO:0005737">
    <property type="term" value="C:cytoplasm"/>
    <property type="evidence" value="ECO:0007669"/>
    <property type="project" value="TreeGrafter"/>
</dbReference>
<feature type="compositionally biased region" description="Basic and acidic residues" evidence="6">
    <location>
        <begin position="355"/>
        <end position="373"/>
    </location>
</feature>
<feature type="region of interest" description="Disordered" evidence="6">
    <location>
        <begin position="1"/>
        <end position="135"/>
    </location>
</feature>
<feature type="compositionally biased region" description="Low complexity" evidence="6">
    <location>
        <begin position="69"/>
        <end position="80"/>
    </location>
</feature>
<dbReference type="SUPFAM" id="SSF54001">
    <property type="entry name" value="Cysteine proteinases"/>
    <property type="match status" value="1"/>
</dbReference>
<feature type="compositionally biased region" description="Polar residues" evidence="6">
    <location>
        <begin position="285"/>
        <end position="298"/>
    </location>
</feature>
<evidence type="ECO:0000313" key="8">
    <source>
        <dbReference type="EMBL" id="OCK82183.1"/>
    </source>
</evidence>
<organism evidence="8 9">
    <name type="scientific">Lepidopterella palustris CBS 459.81</name>
    <dbReference type="NCBI Taxonomy" id="1314670"/>
    <lineage>
        <taxon>Eukaryota</taxon>
        <taxon>Fungi</taxon>
        <taxon>Dikarya</taxon>
        <taxon>Ascomycota</taxon>
        <taxon>Pezizomycotina</taxon>
        <taxon>Dothideomycetes</taxon>
        <taxon>Pleosporomycetidae</taxon>
        <taxon>Mytilinidiales</taxon>
        <taxon>Argynnaceae</taxon>
        <taxon>Lepidopterella</taxon>
    </lineage>
</organism>
<dbReference type="InterPro" id="IPR003653">
    <property type="entry name" value="Peptidase_C48_C"/>
</dbReference>
<feature type="compositionally biased region" description="Basic and acidic residues" evidence="6">
    <location>
        <begin position="299"/>
        <end position="313"/>
    </location>
</feature>
<sequence length="748" mass="84039">MRSQEMDRILRDPLPTGRTSNTMDSPSANDDGADELALLEVRTERGAAGKNRIDRPTEESSAQVRRPRALLSELLASANEEQPERRLRTLKQDRGAHSDIKERNPSTGRVRRTRLSTQTNKSQSPSNLERSPSPFSGFVPIEEKYSINPGLGPKWPQPVIYPPVGRRRATVEFDDIPRLDDGEFLNDNLIDFYMIWAYNKANLPPHKVYFFNTYFFTSLSKTPRGERGINYAAVQRWTAKEDIFNYDYVVVPINEDAHWYVAIICNLTNINRVLYKEPLSEDKPQSSLCPVKQSTSNERLQEPQHDKIEDGVHKSGVLEASNSAMNQKAPASSARLERETNHVEPLTRTQTEGDEQIKYEGDEEWPDSRENRRSAAASPFSGTGTAAMERLSLQDESAGGILADSIPKTNIGEKKKGKRKSGPPLKKHDPDEPIIIVLDSLGVVHSKTVRFLKDYIAEEGKVKRNIDAIIEKSINPKDIPTQNNFCDCGVFLLGYLDKFFVNPREFVTKILTREMDLEKDWPDLNPKHMRSYIRDLLFKLAEEQQAERRKLEAEKREKRKKKISPAKKEADKNEGKQAGPSPRKVHSPSTQRKSPQIDTAHLDPGSPSAKWVTQGSGSEGRKLAPQDSEVMVEVECSQPKSPARRSATPHKPNCLGSSAVPIEIVDSQPSHTAESHAFISQLPQPAIVAPAAEGTRVRRERRVIDVDDEPQLIDDGAPVGPFDQPLPFQTNHPRPSGKPERPSTRGKP</sequence>
<feature type="compositionally biased region" description="Basic and acidic residues" evidence="6">
    <location>
        <begin position="1"/>
        <end position="11"/>
    </location>
</feature>
<dbReference type="InterPro" id="IPR038765">
    <property type="entry name" value="Papain-like_cys_pep_sf"/>
</dbReference>
<evidence type="ECO:0000256" key="4">
    <source>
        <dbReference type="ARBA" id="ARBA00022786"/>
    </source>
</evidence>
<dbReference type="Proteomes" id="UP000250266">
    <property type="component" value="Unassembled WGS sequence"/>
</dbReference>
<feature type="region of interest" description="Disordered" evidence="6">
    <location>
        <begin position="549"/>
        <end position="656"/>
    </location>
</feature>
<keyword evidence="5" id="KW-0378">Hydrolase</keyword>
<proteinExistence type="inferred from homology"/>
<feature type="region of interest" description="Disordered" evidence="6">
    <location>
        <begin position="690"/>
        <end position="748"/>
    </location>
</feature>
<dbReference type="Gene3D" id="3.30.310.130">
    <property type="entry name" value="Ubiquitin-related"/>
    <property type="match status" value="1"/>
</dbReference>
<feature type="compositionally biased region" description="Polar residues" evidence="6">
    <location>
        <begin position="115"/>
        <end position="134"/>
    </location>
</feature>
<keyword evidence="3" id="KW-0645">Protease</keyword>
<evidence type="ECO:0000256" key="3">
    <source>
        <dbReference type="ARBA" id="ARBA00022670"/>
    </source>
</evidence>
<evidence type="ECO:0000256" key="1">
    <source>
        <dbReference type="ARBA" id="ARBA00005234"/>
    </source>
</evidence>
<keyword evidence="9" id="KW-1185">Reference proteome</keyword>
<reference evidence="8 9" key="1">
    <citation type="journal article" date="2016" name="Nat. Commun.">
        <title>Ectomycorrhizal ecology is imprinted in the genome of the dominant symbiotic fungus Cenococcum geophilum.</title>
        <authorList>
            <consortium name="DOE Joint Genome Institute"/>
            <person name="Peter M."/>
            <person name="Kohler A."/>
            <person name="Ohm R.A."/>
            <person name="Kuo A."/>
            <person name="Krutzmann J."/>
            <person name="Morin E."/>
            <person name="Arend M."/>
            <person name="Barry K.W."/>
            <person name="Binder M."/>
            <person name="Choi C."/>
            <person name="Clum A."/>
            <person name="Copeland A."/>
            <person name="Grisel N."/>
            <person name="Haridas S."/>
            <person name="Kipfer T."/>
            <person name="LaButti K."/>
            <person name="Lindquist E."/>
            <person name="Lipzen A."/>
            <person name="Maire R."/>
            <person name="Meier B."/>
            <person name="Mihaltcheva S."/>
            <person name="Molinier V."/>
            <person name="Murat C."/>
            <person name="Poggeler S."/>
            <person name="Quandt C.A."/>
            <person name="Sperisen C."/>
            <person name="Tritt A."/>
            <person name="Tisserant E."/>
            <person name="Crous P.W."/>
            <person name="Henrissat B."/>
            <person name="Nehls U."/>
            <person name="Egli S."/>
            <person name="Spatafora J.W."/>
            <person name="Grigoriev I.V."/>
            <person name="Martin F.M."/>
        </authorList>
    </citation>
    <scope>NUCLEOTIDE SEQUENCE [LARGE SCALE GENOMIC DNA]</scope>
    <source>
        <strain evidence="8 9">CBS 459.81</strain>
    </source>
</reference>
<keyword evidence="4" id="KW-0833">Ubl conjugation pathway</keyword>
<comment type="similarity">
    <text evidence="1">Belongs to the peptidase C48 family.</text>
</comment>
<dbReference type="EMBL" id="KV744896">
    <property type="protein sequence ID" value="OCK82183.1"/>
    <property type="molecule type" value="Genomic_DNA"/>
</dbReference>
<evidence type="ECO:0000256" key="5">
    <source>
        <dbReference type="ARBA" id="ARBA00022801"/>
    </source>
</evidence>